<dbReference type="InterPro" id="IPR000868">
    <property type="entry name" value="Isochorismatase-like_dom"/>
</dbReference>
<evidence type="ECO:0000259" key="1">
    <source>
        <dbReference type="Pfam" id="PF00857"/>
    </source>
</evidence>
<dbReference type="InterPro" id="IPR053152">
    <property type="entry name" value="Hydrolase_YcaC-like"/>
</dbReference>
<dbReference type="RefSeq" id="WP_344500107.1">
    <property type="nucleotide sequence ID" value="NZ_BAAAQD010000001.1"/>
</dbReference>
<proteinExistence type="predicted"/>
<protein>
    <submittedName>
        <fullName evidence="2">Hydrolase</fullName>
    </submittedName>
</protein>
<dbReference type="CDD" id="cd01012">
    <property type="entry name" value="YcaC_related"/>
    <property type="match status" value="1"/>
</dbReference>
<dbReference type="SUPFAM" id="SSF52499">
    <property type="entry name" value="Isochorismatase-like hydrolases"/>
    <property type="match status" value="1"/>
</dbReference>
<dbReference type="GO" id="GO:0016787">
    <property type="term" value="F:hydrolase activity"/>
    <property type="evidence" value="ECO:0007669"/>
    <property type="project" value="UniProtKB-KW"/>
</dbReference>
<reference evidence="3" key="1">
    <citation type="journal article" date="2019" name="Int. J. Syst. Evol. Microbiol.">
        <title>The Global Catalogue of Microorganisms (GCM) 10K type strain sequencing project: providing services to taxonomists for standard genome sequencing and annotation.</title>
        <authorList>
            <consortium name="The Broad Institute Genomics Platform"/>
            <consortium name="The Broad Institute Genome Sequencing Center for Infectious Disease"/>
            <person name="Wu L."/>
            <person name="Ma J."/>
        </authorList>
    </citation>
    <scope>NUCLEOTIDE SEQUENCE [LARGE SCALE GENOMIC DNA]</scope>
    <source>
        <strain evidence="3">JCM 15933</strain>
    </source>
</reference>
<feature type="domain" description="Isochorismatase-like" evidence="1">
    <location>
        <begin position="20"/>
        <end position="173"/>
    </location>
</feature>
<dbReference type="InterPro" id="IPR036380">
    <property type="entry name" value="Isochorismatase-like_sf"/>
</dbReference>
<dbReference type="PANTHER" id="PTHR43559:SF1">
    <property type="entry name" value="HYDROLASE"/>
    <property type="match status" value="1"/>
</dbReference>
<dbReference type="EMBL" id="BAAAQD010000001">
    <property type="protein sequence ID" value="GAA1501464.1"/>
    <property type="molecule type" value="Genomic_DNA"/>
</dbReference>
<dbReference type="Pfam" id="PF00857">
    <property type="entry name" value="Isochorismatase"/>
    <property type="match status" value="1"/>
</dbReference>
<dbReference type="Gene3D" id="3.40.50.850">
    <property type="entry name" value="Isochorismatase-like"/>
    <property type="match status" value="1"/>
</dbReference>
<comment type="caution">
    <text evidence="2">The sequence shown here is derived from an EMBL/GenBank/DDBJ whole genome shotgun (WGS) entry which is preliminary data.</text>
</comment>
<gene>
    <name evidence="2" type="ORF">GCM10009827_011020</name>
</gene>
<name>A0ABP4KF60_9ACTN</name>
<evidence type="ECO:0000313" key="3">
    <source>
        <dbReference type="Proteomes" id="UP001501470"/>
    </source>
</evidence>
<keyword evidence="2" id="KW-0378">Hydrolase</keyword>
<evidence type="ECO:0000313" key="2">
    <source>
        <dbReference type="EMBL" id="GAA1501464.1"/>
    </source>
</evidence>
<dbReference type="PANTHER" id="PTHR43559">
    <property type="entry name" value="HYDROLASE YCAC-RELATED"/>
    <property type="match status" value="1"/>
</dbReference>
<organism evidence="2 3">
    <name type="scientific">Dactylosporangium maewongense</name>
    <dbReference type="NCBI Taxonomy" id="634393"/>
    <lineage>
        <taxon>Bacteria</taxon>
        <taxon>Bacillati</taxon>
        <taxon>Actinomycetota</taxon>
        <taxon>Actinomycetes</taxon>
        <taxon>Micromonosporales</taxon>
        <taxon>Micromonosporaceae</taxon>
        <taxon>Dactylosporangium</taxon>
    </lineage>
</organism>
<accession>A0ABP4KF60</accession>
<keyword evidence="3" id="KW-1185">Reference proteome</keyword>
<sequence>MVSLPKRNPEKDHLLTPENAALVIIDYQPPQIYTVRSMDTGRMVNNIIALARLARVFNVPTILSTVNVKSGVNPDTIPQLRNEIADLPSYDRTQINAWEDKEFLDAVKATGRRKLIMCALWTEACLLFPSLDALNEGYQVFPVVDALGGTTIEAHDNALERINHAGAQPTTWNSVACELQRDWARTETVEGFLQTVIDQNEDWGWYEEMRGRGKRLQVPVGAR</sequence>
<dbReference type="Proteomes" id="UP001501470">
    <property type="component" value="Unassembled WGS sequence"/>
</dbReference>